<accession>A0ABV1CJ26</accession>
<comment type="caution">
    <text evidence="1">The sequence shown here is derived from an EMBL/GenBank/DDBJ whole genome shotgun (WGS) entry which is preliminary data.</text>
</comment>
<protein>
    <submittedName>
        <fullName evidence="1">DUF2316 family protein</fullName>
    </submittedName>
</protein>
<dbReference type="EMBL" id="JBBNFW010000126">
    <property type="protein sequence ID" value="MEQ2412394.1"/>
    <property type="molecule type" value="Genomic_DNA"/>
</dbReference>
<evidence type="ECO:0000313" key="2">
    <source>
        <dbReference type="Proteomes" id="UP001470752"/>
    </source>
</evidence>
<gene>
    <name evidence="1" type="ORF">AAAX94_05020</name>
</gene>
<name>A0ABV1CJ26_9FIRM</name>
<sequence length="90" mass="10684">MNYAKKATAKELQENYEILGYSTEKVLHDLCFTEEQLQRTLWMKNVNPSDVWKLRDYLLDKLKVEGKTAYPFSALADPSANKWFTYQKTW</sequence>
<evidence type="ECO:0000313" key="1">
    <source>
        <dbReference type="EMBL" id="MEQ2412394.1"/>
    </source>
</evidence>
<organism evidence="1 2">
    <name type="scientific">Blautia acetigignens</name>
    <dbReference type="NCBI Taxonomy" id="2981783"/>
    <lineage>
        <taxon>Bacteria</taxon>
        <taxon>Bacillati</taxon>
        <taxon>Bacillota</taxon>
        <taxon>Clostridia</taxon>
        <taxon>Lachnospirales</taxon>
        <taxon>Lachnospiraceae</taxon>
        <taxon>Blautia</taxon>
    </lineage>
</organism>
<dbReference type="Proteomes" id="UP001470752">
    <property type="component" value="Unassembled WGS sequence"/>
</dbReference>
<dbReference type="Pfam" id="PF10078">
    <property type="entry name" value="DUF2316"/>
    <property type="match status" value="1"/>
</dbReference>
<reference evidence="1 2" key="1">
    <citation type="submission" date="2024-04" db="EMBL/GenBank/DDBJ databases">
        <title>Human intestinal bacterial collection.</title>
        <authorList>
            <person name="Pauvert C."/>
            <person name="Hitch T.C.A."/>
            <person name="Clavel T."/>
        </authorList>
    </citation>
    <scope>NUCLEOTIDE SEQUENCE [LARGE SCALE GENOMIC DNA]</scope>
    <source>
        <strain evidence="1 2">CLA-AA-H161</strain>
    </source>
</reference>
<proteinExistence type="predicted"/>
<dbReference type="RefSeq" id="WP_349082803.1">
    <property type="nucleotide sequence ID" value="NZ_JBBNFW010000126.1"/>
</dbReference>
<keyword evidence="2" id="KW-1185">Reference proteome</keyword>
<dbReference type="InterPro" id="IPR018757">
    <property type="entry name" value="DUF2316"/>
</dbReference>